<feature type="coiled-coil region" evidence="8">
    <location>
        <begin position="306"/>
        <end position="365"/>
    </location>
</feature>
<evidence type="ECO:0000256" key="9">
    <source>
        <dbReference type="SAM" id="SignalP"/>
    </source>
</evidence>
<evidence type="ECO:0000256" key="6">
    <source>
        <dbReference type="ARBA" id="ARBA00023136"/>
    </source>
</evidence>
<dbReference type="PANTHER" id="PTHR30026">
    <property type="entry name" value="OUTER MEMBRANE PROTEIN TOLC"/>
    <property type="match status" value="1"/>
</dbReference>
<keyword evidence="9" id="KW-0732">Signal</keyword>
<keyword evidence="8" id="KW-0175">Coiled coil</keyword>
<evidence type="ECO:0000256" key="7">
    <source>
        <dbReference type="ARBA" id="ARBA00023237"/>
    </source>
</evidence>
<dbReference type="InterPro" id="IPR051906">
    <property type="entry name" value="TolC-like"/>
</dbReference>
<keyword evidence="11" id="KW-1185">Reference proteome</keyword>
<keyword evidence="5" id="KW-0812">Transmembrane</keyword>
<keyword evidence="7" id="KW-0998">Cell outer membrane</keyword>
<dbReference type="GO" id="GO:0009279">
    <property type="term" value="C:cell outer membrane"/>
    <property type="evidence" value="ECO:0007669"/>
    <property type="project" value="UniProtKB-SubCell"/>
</dbReference>
<dbReference type="RefSeq" id="WP_091903623.1">
    <property type="nucleotide sequence ID" value="NZ_FNLO01000001.1"/>
</dbReference>
<accession>A0A1H2PIT3</accession>
<dbReference type="OrthoDB" id="9814637at2"/>
<evidence type="ECO:0000256" key="4">
    <source>
        <dbReference type="ARBA" id="ARBA00022452"/>
    </source>
</evidence>
<comment type="similarity">
    <text evidence="2">Belongs to the outer membrane factor (OMF) (TC 1.B.17) family.</text>
</comment>
<evidence type="ECO:0000256" key="2">
    <source>
        <dbReference type="ARBA" id="ARBA00007613"/>
    </source>
</evidence>
<protein>
    <submittedName>
        <fullName evidence="10">Outer membrane protein, adhesin transport system</fullName>
    </submittedName>
</protein>
<evidence type="ECO:0000313" key="10">
    <source>
        <dbReference type="EMBL" id="SDV46211.1"/>
    </source>
</evidence>
<feature type="signal peptide" evidence="9">
    <location>
        <begin position="1"/>
        <end position="22"/>
    </location>
</feature>
<dbReference type="EMBL" id="FNLO01000001">
    <property type="protein sequence ID" value="SDV46211.1"/>
    <property type="molecule type" value="Genomic_DNA"/>
</dbReference>
<sequence length="466" mass="50549">MSRTAHLAFAFSLAVIPCLSRAMPLEDAVRLAALRDPMIAALRQDVAQQETNIEIIKDGERPRISVNVGRATALGHDETLALQQNIGSEVVVSQMLFDWGKVSSQIEGASYDRVQIVSDLKKQIEAVIFNISGLYLDAESAKARLAATDEYRTNAIKLGEMTKDRAQGGLGDLSETSRAELERSRAEERLQTFESDREVALSQLNLLVGEPDVATQAVPNLDYAPRVDSTAAIDASIKDAPDYLKASAAVESARTGIDVAKASTKPTLRAEAAGHPGFSGGGPTSGSVGLVLGVDLGVSDLFGRQAQAAEQKYEGSQKRLEGVARDLKNQTQSYARQLRTLAASEALLKQQVDQARRVVSTYEEQFTAGLRSMTDLFTSIQELYSTQLNWIAAADQLRRTEYKAAQTLGLQGTLLQEKTNVPLPDLPTFLPDSPTAGQLQAQQPTAPFDDPGHYSMLPFKGREVMR</sequence>
<dbReference type="PANTHER" id="PTHR30026:SF22">
    <property type="entry name" value="OUTER MEMBRANE EFFLUX PROTEIN"/>
    <property type="match status" value="1"/>
</dbReference>
<evidence type="ECO:0000256" key="5">
    <source>
        <dbReference type="ARBA" id="ARBA00022692"/>
    </source>
</evidence>
<reference evidence="11" key="1">
    <citation type="submission" date="2016-09" db="EMBL/GenBank/DDBJ databases">
        <authorList>
            <person name="Varghese N."/>
            <person name="Submissions S."/>
        </authorList>
    </citation>
    <scope>NUCLEOTIDE SEQUENCE [LARGE SCALE GENOMIC DNA]</scope>
    <source>
        <strain evidence="11">JS23</strain>
    </source>
</reference>
<feature type="coiled-coil region" evidence="8">
    <location>
        <begin position="176"/>
        <end position="203"/>
    </location>
</feature>
<evidence type="ECO:0000256" key="1">
    <source>
        <dbReference type="ARBA" id="ARBA00004442"/>
    </source>
</evidence>
<evidence type="ECO:0000256" key="3">
    <source>
        <dbReference type="ARBA" id="ARBA00022448"/>
    </source>
</evidence>
<comment type="subcellular location">
    <subcellularLocation>
        <location evidence="1">Cell outer membrane</location>
    </subcellularLocation>
</comment>
<dbReference type="AlphaFoldDB" id="A0A1H2PIT3"/>
<keyword evidence="6" id="KW-0472">Membrane</keyword>
<dbReference type="GO" id="GO:0015562">
    <property type="term" value="F:efflux transmembrane transporter activity"/>
    <property type="evidence" value="ECO:0007669"/>
    <property type="project" value="InterPro"/>
</dbReference>
<gene>
    <name evidence="10" type="ORF">SAMN05216551_101174</name>
</gene>
<evidence type="ECO:0000313" key="11">
    <source>
        <dbReference type="Proteomes" id="UP000243719"/>
    </source>
</evidence>
<dbReference type="Proteomes" id="UP000243719">
    <property type="component" value="Unassembled WGS sequence"/>
</dbReference>
<dbReference type="Pfam" id="PF02321">
    <property type="entry name" value="OEP"/>
    <property type="match status" value="2"/>
</dbReference>
<name>A0A1H2PIT3_9BURK</name>
<organism evidence="10 11">
    <name type="scientific">Chitinasiproducens palmae</name>
    <dbReference type="NCBI Taxonomy" id="1770053"/>
    <lineage>
        <taxon>Bacteria</taxon>
        <taxon>Pseudomonadati</taxon>
        <taxon>Pseudomonadota</taxon>
        <taxon>Betaproteobacteria</taxon>
        <taxon>Burkholderiales</taxon>
        <taxon>Burkholderiaceae</taxon>
        <taxon>Chitinasiproducens</taxon>
    </lineage>
</organism>
<dbReference type="GO" id="GO:1990281">
    <property type="term" value="C:efflux pump complex"/>
    <property type="evidence" value="ECO:0007669"/>
    <property type="project" value="TreeGrafter"/>
</dbReference>
<keyword evidence="4" id="KW-1134">Transmembrane beta strand</keyword>
<dbReference type="STRING" id="1770053.SAMN05216551_101174"/>
<dbReference type="InterPro" id="IPR003423">
    <property type="entry name" value="OMP_efflux"/>
</dbReference>
<evidence type="ECO:0000256" key="8">
    <source>
        <dbReference type="SAM" id="Coils"/>
    </source>
</evidence>
<dbReference type="Gene3D" id="1.20.1600.10">
    <property type="entry name" value="Outer membrane efflux proteins (OEP)"/>
    <property type="match status" value="1"/>
</dbReference>
<proteinExistence type="inferred from homology"/>
<dbReference type="GO" id="GO:0015288">
    <property type="term" value="F:porin activity"/>
    <property type="evidence" value="ECO:0007669"/>
    <property type="project" value="TreeGrafter"/>
</dbReference>
<dbReference type="SUPFAM" id="SSF56954">
    <property type="entry name" value="Outer membrane efflux proteins (OEP)"/>
    <property type="match status" value="1"/>
</dbReference>
<feature type="chain" id="PRO_5017200326" evidence="9">
    <location>
        <begin position="23"/>
        <end position="466"/>
    </location>
</feature>
<keyword evidence="3" id="KW-0813">Transport</keyword>